<keyword evidence="2" id="KW-1185">Reference proteome</keyword>
<dbReference type="EMBL" id="SNVX01000001">
    <property type="protein sequence ID" value="TDN64286.1"/>
    <property type="molecule type" value="Genomic_DNA"/>
</dbReference>
<gene>
    <name evidence="1" type="ORF">EC847_101211</name>
</gene>
<reference evidence="1 2" key="1">
    <citation type="submission" date="2019-03" db="EMBL/GenBank/DDBJ databases">
        <title>Genomic analyses of the natural microbiome of Caenorhabditis elegans.</title>
        <authorList>
            <person name="Samuel B."/>
        </authorList>
    </citation>
    <scope>NUCLEOTIDE SEQUENCE [LARGE SCALE GENOMIC DNA]</scope>
    <source>
        <strain evidence="1 2">BIGb0156</strain>
    </source>
</reference>
<organism evidence="1 2">
    <name type="scientific">Scandinavium goeteborgense</name>
    <dbReference type="NCBI Taxonomy" id="1851514"/>
    <lineage>
        <taxon>Bacteria</taxon>
        <taxon>Pseudomonadati</taxon>
        <taxon>Pseudomonadota</taxon>
        <taxon>Gammaproteobacteria</taxon>
        <taxon>Enterobacterales</taxon>
        <taxon>Enterobacteriaceae</taxon>
        <taxon>Scandinavium</taxon>
    </lineage>
</organism>
<sequence length="65" mass="7227">MKIKCVCDNVHGYLNSQRQQVVELEGVILDGTVDTREVLPQLDGAVVLEWLAEQGYVITLQEQAA</sequence>
<dbReference type="OrthoDB" id="6505414at2"/>
<dbReference type="AlphaFoldDB" id="A0A4R6EZC6"/>
<evidence type="ECO:0000313" key="2">
    <source>
        <dbReference type="Proteomes" id="UP000295530"/>
    </source>
</evidence>
<protein>
    <recommendedName>
        <fullName evidence="3">Thioredoxin reductase</fullName>
    </recommendedName>
</protein>
<name>A0A4R6EZC6_SCAGO</name>
<evidence type="ECO:0000313" key="1">
    <source>
        <dbReference type="EMBL" id="TDN64286.1"/>
    </source>
</evidence>
<comment type="caution">
    <text evidence="1">The sequence shown here is derived from an EMBL/GenBank/DDBJ whole genome shotgun (WGS) entry which is preliminary data.</text>
</comment>
<evidence type="ECO:0008006" key="3">
    <source>
        <dbReference type="Google" id="ProtNLM"/>
    </source>
</evidence>
<dbReference type="Proteomes" id="UP000295530">
    <property type="component" value="Unassembled WGS sequence"/>
</dbReference>
<accession>A0A4R6EZC6</accession>
<proteinExistence type="predicted"/>
<dbReference type="RefSeq" id="WP_133459902.1">
    <property type="nucleotide sequence ID" value="NZ_SNVX01000001.1"/>
</dbReference>